<sequence>MRVPGARAQRAVSPPDRGLPGRRLARHRRGVRRIPVRAAGHRGISDESSTYRAAERSLRASAWRRMQGGFAGIVRRVRVLGCDKLSHYLPWVQPFRPMPEPVDAKRQHIVRSVVRHWAGSRRTPPRKHRRSASARVVDKSRNGRAAQCVAIRSRAASASGGAKRGWARRISGMKSRGRWIGTDGATRARHGRGAGVADAFRQQRVYCRLVFSPVP</sequence>
<organism evidence="2 3">
    <name type="scientific">Pandoraea aquatica</name>
    <dbReference type="NCBI Taxonomy" id="2508290"/>
    <lineage>
        <taxon>Bacteria</taxon>
        <taxon>Pseudomonadati</taxon>
        <taxon>Pseudomonadota</taxon>
        <taxon>Betaproteobacteria</taxon>
        <taxon>Burkholderiales</taxon>
        <taxon>Burkholderiaceae</taxon>
        <taxon>Pandoraea</taxon>
    </lineage>
</organism>
<dbReference type="AlphaFoldDB" id="A0A5E4U166"/>
<evidence type="ECO:0000256" key="1">
    <source>
        <dbReference type="SAM" id="MobiDB-lite"/>
    </source>
</evidence>
<gene>
    <name evidence="2" type="ORF">PAQ31011_01675</name>
</gene>
<proteinExistence type="predicted"/>
<name>A0A5E4U166_9BURK</name>
<keyword evidence="3" id="KW-1185">Reference proteome</keyword>
<evidence type="ECO:0000313" key="2">
    <source>
        <dbReference type="EMBL" id="VVD91899.1"/>
    </source>
</evidence>
<feature type="region of interest" description="Disordered" evidence="1">
    <location>
        <begin position="1"/>
        <end position="26"/>
    </location>
</feature>
<protein>
    <submittedName>
        <fullName evidence="2">Uncharacterized protein</fullName>
    </submittedName>
</protein>
<reference evidence="2 3" key="1">
    <citation type="submission" date="2019-08" db="EMBL/GenBank/DDBJ databases">
        <authorList>
            <person name="Peeters C."/>
        </authorList>
    </citation>
    <scope>NUCLEOTIDE SEQUENCE [LARGE SCALE GENOMIC DNA]</scope>
    <source>
        <strain evidence="2 3">LMG 31011</strain>
    </source>
</reference>
<evidence type="ECO:0000313" key="3">
    <source>
        <dbReference type="Proteomes" id="UP000366819"/>
    </source>
</evidence>
<accession>A0A5E4U166</accession>
<dbReference type="Proteomes" id="UP000366819">
    <property type="component" value="Unassembled WGS sequence"/>
</dbReference>
<dbReference type="EMBL" id="CABPSN010000002">
    <property type="protein sequence ID" value="VVD91899.1"/>
    <property type="molecule type" value="Genomic_DNA"/>
</dbReference>